<evidence type="ECO:0000313" key="3">
    <source>
        <dbReference type="Proteomes" id="UP000064249"/>
    </source>
</evidence>
<dbReference type="Pfam" id="PF00480">
    <property type="entry name" value="ROK"/>
    <property type="match status" value="1"/>
</dbReference>
<dbReference type="EMBL" id="LGFU01000001">
    <property type="protein sequence ID" value="KUK47113.1"/>
    <property type="molecule type" value="Genomic_DNA"/>
</dbReference>
<dbReference type="SUPFAM" id="SSF53067">
    <property type="entry name" value="Actin-like ATPase domain"/>
    <property type="match status" value="1"/>
</dbReference>
<comment type="similarity">
    <text evidence="1">Belongs to the ROK (NagC/XylR) family.</text>
</comment>
<dbReference type="AlphaFoldDB" id="A0A124FN84"/>
<dbReference type="InterPro" id="IPR043129">
    <property type="entry name" value="ATPase_NBD"/>
</dbReference>
<name>A0A124FN84_9CHLR</name>
<dbReference type="PANTHER" id="PTHR18964">
    <property type="entry name" value="ROK (REPRESSOR, ORF, KINASE) FAMILY"/>
    <property type="match status" value="1"/>
</dbReference>
<reference evidence="2 3" key="1">
    <citation type="journal article" date="2015" name="MBio">
        <title>Genome-Resolved Metagenomic Analysis Reveals Roles for Candidate Phyla and Other Microbial Community Members in Biogeochemical Transformations in Oil Reservoirs.</title>
        <authorList>
            <person name="Hu P."/>
            <person name="Tom L."/>
            <person name="Singh A."/>
            <person name="Thomas B.C."/>
            <person name="Baker B.J."/>
            <person name="Piceno Y.M."/>
            <person name="Andersen G.L."/>
            <person name="Banfield J.F."/>
        </authorList>
    </citation>
    <scope>NUCLEOTIDE SEQUENCE [LARGE SCALE GENOMIC DNA]</scope>
    <source>
        <strain evidence="2">46_16</strain>
    </source>
</reference>
<dbReference type="InterPro" id="IPR000600">
    <property type="entry name" value="ROK"/>
</dbReference>
<dbReference type="Proteomes" id="UP000064249">
    <property type="component" value="Unassembled WGS sequence"/>
</dbReference>
<gene>
    <name evidence="2" type="ORF">XD73_0059</name>
</gene>
<dbReference type="PATRIC" id="fig|167964.4.peg.351"/>
<accession>A0A124FN84</accession>
<protein>
    <submittedName>
        <fullName evidence="2">Polyphosphate--glucose phosphotransferase</fullName>
    </submittedName>
</protein>
<dbReference type="GO" id="GO:0016740">
    <property type="term" value="F:transferase activity"/>
    <property type="evidence" value="ECO:0007669"/>
    <property type="project" value="UniProtKB-KW"/>
</dbReference>
<comment type="caution">
    <text evidence="2">The sequence shown here is derived from an EMBL/GenBank/DDBJ whole genome shotgun (WGS) entry which is preliminary data.</text>
</comment>
<evidence type="ECO:0000313" key="2">
    <source>
        <dbReference type="EMBL" id="KUK47113.1"/>
    </source>
</evidence>
<organism evidence="2 3">
    <name type="scientific">Anaerolinea thermophila</name>
    <dbReference type="NCBI Taxonomy" id="167964"/>
    <lineage>
        <taxon>Bacteria</taxon>
        <taxon>Bacillati</taxon>
        <taxon>Chloroflexota</taxon>
        <taxon>Anaerolineae</taxon>
        <taxon>Anaerolineales</taxon>
        <taxon>Anaerolineaceae</taxon>
        <taxon>Anaerolinea</taxon>
    </lineage>
</organism>
<dbReference type="PANTHER" id="PTHR18964:SF146">
    <property type="entry name" value="POLYPHOSPHATE GLUCOKINASE"/>
    <property type="match status" value="1"/>
</dbReference>
<dbReference type="NCBIfam" id="NF045942">
    <property type="entry name" value="PolPhglucPhase"/>
    <property type="match status" value="1"/>
</dbReference>
<evidence type="ECO:0000256" key="1">
    <source>
        <dbReference type="ARBA" id="ARBA00006479"/>
    </source>
</evidence>
<keyword evidence="2" id="KW-0808">Transferase</keyword>
<dbReference type="Gene3D" id="3.30.420.40">
    <property type="match status" value="2"/>
</dbReference>
<dbReference type="CDD" id="cd24058">
    <property type="entry name" value="ASKHA_NBD_ROK_PPGK"/>
    <property type="match status" value="1"/>
</dbReference>
<proteinExistence type="inferred from homology"/>
<sequence>MAKVLGVDVGGSGIKGALVDTRKGELISERIRFATDDKVKPEKAVELIAELVAEMQWNGNIGIGFPAVVKKGKALTAANISDKWIGLDVNELVAKRTGLMAYTINDADAAGYAEMQFGAGRAFQKDIVIVLTLGTGIGSAIFVRGELLPNTELGHLKIRGKIAEKRASDAVRQKKELSWKKWAVLLQEYLDELEFLFSPDVIIVGGGASKHHEKFFPHLKVSAKLLPAEQLNLAGIVGAAWYAELARKKKE</sequence>